<dbReference type="Pfam" id="PF00078">
    <property type="entry name" value="RVT_1"/>
    <property type="match status" value="1"/>
</dbReference>
<evidence type="ECO:0000313" key="3">
    <source>
        <dbReference type="Proteomes" id="UP000233837"/>
    </source>
</evidence>
<dbReference type="PANTHER" id="PTHR31635">
    <property type="entry name" value="REVERSE TRANSCRIPTASE DOMAIN-CONTAINING PROTEIN-RELATED"/>
    <property type="match status" value="1"/>
</dbReference>
<name>A0A2I0VNE2_9ASPA</name>
<keyword evidence="3" id="KW-1185">Reference proteome</keyword>
<proteinExistence type="predicted"/>
<protein>
    <submittedName>
        <fullName evidence="2">Putative mitochondrial protein</fullName>
    </submittedName>
</protein>
<dbReference type="EMBL" id="KZ503381">
    <property type="protein sequence ID" value="PKU64921.1"/>
    <property type="molecule type" value="Genomic_DNA"/>
</dbReference>
<feature type="domain" description="Reverse transcriptase" evidence="1">
    <location>
        <begin position="1"/>
        <end position="270"/>
    </location>
</feature>
<gene>
    <name evidence="2" type="ORF">MA16_Dca018436</name>
</gene>
<dbReference type="STRING" id="906689.A0A2I0VNE2"/>
<evidence type="ECO:0000259" key="1">
    <source>
        <dbReference type="PROSITE" id="PS50878"/>
    </source>
</evidence>
<organism evidence="2 3">
    <name type="scientific">Dendrobium catenatum</name>
    <dbReference type="NCBI Taxonomy" id="906689"/>
    <lineage>
        <taxon>Eukaryota</taxon>
        <taxon>Viridiplantae</taxon>
        <taxon>Streptophyta</taxon>
        <taxon>Embryophyta</taxon>
        <taxon>Tracheophyta</taxon>
        <taxon>Spermatophyta</taxon>
        <taxon>Magnoliopsida</taxon>
        <taxon>Liliopsida</taxon>
        <taxon>Asparagales</taxon>
        <taxon>Orchidaceae</taxon>
        <taxon>Epidendroideae</taxon>
        <taxon>Malaxideae</taxon>
        <taxon>Dendrobiinae</taxon>
        <taxon>Dendrobium</taxon>
    </lineage>
</organism>
<dbReference type="PROSITE" id="PS50878">
    <property type="entry name" value="RT_POL"/>
    <property type="match status" value="1"/>
</dbReference>
<accession>A0A2I0VNE2</accession>
<dbReference type="InterPro" id="IPR000477">
    <property type="entry name" value="RT_dom"/>
</dbReference>
<dbReference type="Proteomes" id="UP000233837">
    <property type="component" value="Unassembled WGS sequence"/>
</dbReference>
<dbReference type="PANTHER" id="PTHR31635:SF196">
    <property type="entry name" value="REVERSE TRANSCRIPTASE DOMAIN-CONTAINING PROTEIN-RELATED"/>
    <property type="match status" value="1"/>
</dbReference>
<sequence length="270" mass="30715">MNREDLHEVGHVGPKYTWCNNKIGGGRILERLDRCLLNCATLNLIQMAVVKHLARIVSDHCSISINILANKAMNKRSIMFEDTWLTYKASHSVVQASWNKKCFIKGRSISDQILLAQELFNKFRHSKAKKGLVSIKIDMEKAYDSMCWATLEKVMDSFGFPKAFSKLILECVVSPKFSILINGESSKWIEAECGFRQGCPLSPYLFIMCSQLLMEEFENIGKNIGIKVNPNGPIISHLMYADDIMIFSRANKNCMKKVDNILKNYCSWTG</sequence>
<dbReference type="InterPro" id="IPR043502">
    <property type="entry name" value="DNA/RNA_pol_sf"/>
</dbReference>
<evidence type="ECO:0000313" key="2">
    <source>
        <dbReference type="EMBL" id="PKU64921.1"/>
    </source>
</evidence>
<reference evidence="2 3" key="2">
    <citation type="journal article" date="2017" name="Nature">
        <title>The Apostasia genome and the evolution of orchids.</title>
        <authorList>
            <person name="Zhang G.Q."/>
            <person name="Liu K.W."/>
            <person name="Li Z."/>
            <person name="Lohaus R."/>
            <person name="Hsiao Y.Y."/>
            <person name="Niu S.C."/>
            <person name="Wang J.Y."/>
            <person name="Lin Y.C."/>
            <person name="Xu Q."/>
            <person name="Chen L.J."/>
            <person name="Yoshida K."/>
            <person name="Fujiwara S."/>
            <person name="Wang Z.W."/>
            <person name="Zhang Y.Q."/>
            <person name="Mitsuda N."/>
            <person name="Wang M."/>
            <person name="Liu G.H."/>
            <person name="Pecoraro L."/>
            <person name="Huang H.X."/>
            <person name="Xiao X.J."/>
            <person name="Lin M."/>
            <person name="Wu X.Y."/>
            <person name="Wu W.L."/>
            <person name="Chen Y.Y."/>
            <person name="Chang S.B."/>
            <person name="Sakamoto S."/>
            <person name="Ohme-Takagi M."/>
            <person name="Yagi M."/>
            <person name="Zeng S.J."/>
            <person name="Shen C.Y."/>
            <person name="Yeh C.M."/>
            <person name="Luo Y.B."/>
            <person name="Tsai W.C."/>
            <person name="Van de Peer Y."/>
            <person name="Liu Z.J."/>
        </authorList>
    </citation>
    <scope>NUCLEOTIDE SEQUENCE [LARGE SCALE GENOMIC DNA]</scope>
    <source>
        <tissue evidence="2">The whole plant</tissue>
    </source>
</reference>
<dbReference type="AlphaFoldDB" id="A0A2I0VNE2"/>
<dbReference type="SUPFAM" id="SSF56672">
    <property type="entry name" value="DNA/RNA polymerases"/>
    <property type="match status" value="1"/>
</dbReference>
<reference evidence="2 3" key="1">
    <citation type="journal article" date="2016" name="Sci. Rep.">
        <title>The Dendrobium catenatum Lindl. genome sequence provides insights into polysaccharide synthase, floral development and adaptive evolution.</title>
        <authorList>
            <person name="Zhang G.Q."/>
            <person name="Xu Q."/>
            <person name="Bian C."/>
            <person name="Tsai W.C."/>
            <person name="Yeh C.M."/>
            <person name="Liu K.W."/>
            <person name="Yoshida K."/>
            <person name="Zhang L.S."/>
            <person name="Chang S.B."/>
            <person name="Chen F."/>
            <person name="Shi Y."/>
            <person name="Su Y.Y."/>
            <person name="Zhang Y.Q."/>
            <person name="Chen L.J."/>
            <person name="Yin Y."/>
            <person name="Lin M."/>
            <person name="Huang H."/>
            <person name="Deng H."/>
            <person name="Wang Z.W."/>
            <person name="Zhu S.L."/>
            <person name="Zhao X."/>
            <person name="Deng C."/>
            <person name="Niu S.C."/>
            <person name="Huang J."/>
            <person name="Wang M."/>
            <person name="Liu G.H."/>
            <person name="Yang H.J."/>
            <person name="Xiao X.J."/>
            <person name="Hsiao Y.Y."/>
            <person name="Wu W.L."/>
            <person name="Chen Y.Y."/>
            <person name="Mitsuda N."/>
            <person name="Ohme-Takagi M."/>
            <person name="Luo Y.B."/>
            <person name="Van de Peer Y."/>
            <person name="Liu Z.J."/>
        </authorList>
    </citation>
    <scope>NUCLEOTIDE SEQUENCE [LARGE SCALE GENOMIC DNA]</scope>
    <source>
        <tissue evidence="2">The whole plant</tissue>
    </source>
</reference>